<keyword evidence="6" id="KW-0411">Iron-sulfur</keyword>
<sequence>MLLKHGHPTAEAMVESTLRWIKFFEEEKFHDIVLSLKSADVDASVKAQNIISGKTNYPLHIGVTEAGTLISGIVKTSIGVSALLKKNIGDTFRVSITEDPLIQVKIAKEILNTLGLRERGSEIISCPSCGRAEVDIRSIALAVEQRAESLAVPKKIAVMGCVVNAAGEAREADYGIGCGKGKGAIFKKGVVIKTVKEEELVSELFELIEAEQNQPEMA</sequence>
<evidence type="ECO:0000256" key="1">
    <source>
        <dbReference type="ARBA" id="ARBA00001966"/>
    </source>
</evidence>
<comment type="cofactor">
    <cofactor evidence="1">
        <name>[4Fe-4S] cluster</name>
        <dbReference type="ChEBI" id="CHEBI:49883"/>
    </cofactor>
</comment>
<dbReference type="GO" id="GO:0046872">
    <property type="term" value="F:metal ion binding"/>
    <property type="evidence" value="ECO:0007669"/>
    <property type="project" value="UniProtKB-KW"/>
</dbReference>
<protein>
    <submittedName>
        <fullName evidence="10">(E)-4-hydroxy-3-methylbut-2-enyl-diphosphate synthase (Flavodoxin)</fullName>
        <ecNumber evidence="10">1.17.7.3</ecNumber>
    </submittedName>
</protein>
<evidence type="ECO:0000256" key="2">
    <source>
        <dbReference type="ARBA" id="ARBA00022485"/>
    </source>
</evidence>
<dbReference type="GO" id="GO:0141197">
    <property type="term" value="F:4-hydroxy-3-methylbut-2-enyl-diphosphate synthase activity (flavodoxin)"/>
    <property type="evidence" value="ECO:0007669"/>
    <property type="project" value="UniProtKB-EC"/>
</dbReference>
<dbReference type="EC" id="1.17.7.3" evidence="10"/>
<keyword evidence="7" id="KW-0414">Isoprene biosynthesis</keyword>
<proteinExistence type="predicted"/>
<dbReference type="InterPro" id="IPR058578">
    <property type="entry name" value="IspG_TIM"/>
</dbReference>
<evidence type="ECO:0000256" key="7">
    <source>
        <dbReference type="ARBA" id="ARBA00023229"/>
    </source>
</evidence>
<dbReference type="Pfam" id="PF26540">
    <property type="entry name" value="GcpE_C"/>
    <property type="match status" value="1"/>
</dbReference>
<dbReference type="Gene3D" id="3.30.413.10">
    <property type="entry name" value="Sulfite Reductase Hemoprotein, domain 1"/>
    <property type="match status" value="1"/>
</dbReference>
<evidence type="ECO:0000259" key="8">
    <source>
        <dbReference type="Pfam" id="PF04551"/>
    </source>
</evidence>
<dbReference type="InterPro" id="IPR058579">
    <property type="entry name" value="IspG_C"/>
</dbReference>
<evidence type="ECO:0000256" key="3">
    <source>
        <dbReference type="ARBA" id="ARBA00022723"/>
    </source>
</evidence>
<dbReference type="PANTHER" id="PTHR30454:SF0">
    <property type="entry name" value="4-HYDROXY-3-METHYLBUT-2-EN-1-YL DIPHOSPHATE SYNTHASE (FERREDOXIN), CHLOROPLASTIC"/>
    <property type="match status" value="1"/>
</dbReference>
<organism evidence="10">
    <name type="scientific">hydrothermal vent metagenome</name>
    <dbReference type="NCBI Taxonomy" id="652676"/>
    <lineage>
        <taxon>unclassified sequences</taxon>
        <taxon>metagenomes</taxon>
        <taxon>ecological metagenomes</taxon>
    </lineage>
</organism>
<reference evidence="10" key="1">
    <citation type="submission" date="2018-06" db="EMBL/GenBank/DDBJ databases">
        <authorList>
            <person name="Zhirakovskaya E."/>
        </authorList>
    </citation>
    <scope>NUCLEOTIDE SEQUENCE</scope>
</reference>
<dbReference type="AlphaFoldDB" id="A0A3B1A3H1"/>
<dbReference type="Pfam" id="PF04551">
    <property type="entry name" value="GcpE"/>
    <property type="match status" value="1"/>
</dbReference>
<evidence type="ECO:0000256" key="4">
    <source>
        <dbReference type="ARBA" id="ARBA00023002"/>
    </source>
</evidence>
<keyword evidence="2" id="KW-0004">4Fe-4S</keyword>
<evidence type="ECO:0000256" key="5">
    <source>
        <dbReference type="ARBA" id="ARBA00023004"/>
    </source>
</evidence>
<accession>A0A3B1A3H1</accession>
<evidence type="ECO:0000313" key="10">
    <source>
        <dbReference type="EMBL" id="VAX00299.1"/>
    </source>
</evidence>
<dbReference type="Gene3D" id="3.20.20.20">
    <property type="entry name" value="Dihydropteroate synthase-like"/>
    <property type="match status" value="1"/>
</dbReference>
<dbReference type="GO" id="GO:0046429">
    <property type="term" value="F:4-hydroxy-3-methylbut-2-en-1-yl diphosphate synthase activity (ferredoxin)"/>
    <property type="evidence" value="ECO:0007669"/>
    <property type="project" value="InterPro"/>
</dbReference>
<name>A0A3B1A3H1_9ZZZZ</name>
<evidence type="ECO:0000259" key="9">
    <source>
        <dbReference type="Pfam" id="PF26540"/>
    </source>
</evidence>
<evidence type="ECO:0000256" key="6">
    <source>
        <dbReference type="ARBA" id="ARBA00023014"/>
    </source>
</evidence>
<feature type="domain" description="IspG C-terminal" evidence="9">
    <location>
        <begin position="122"/>
        <end position="209"/>
    </location>
</feature>
<dbReference type="EMBL" id="UOFV01000205">
    <property type="protein sequence ID" value="VAX00299.1"/>
    <property type="molecule type" value="Genomic_DNA"/>
</dbReference>
<feature type="domain" description="IspG TIM-barrel" evidence="8">
    <location>
        <begin position="3"/>
        <end position="107"/>
    </location>
</feature>
<dbReference type="GO" id="GO:0019288">
    <property type="term" value="P:isopentenyl diphosphate biosynthetic process, methylerythritol 4-phosphate pathway"/>
    <property type="evidence" value="ECO:0007669"/>
    <property type="project" value="TreeGrafter"/>
</dbReference>
<dbReference type="InterPro" id="IPR045854">
    <property type="entry name" value="NO2/SO3_Rdtase_4Fe4S_sf"/>
</dbReference>
<keyword evidence="4 10" id="KW-0560">Oxidoreductase</keyword>
<dbReference type="GO" id="GO:0051539">
    <property type="term" value="F:4 iron, 4 sulfur cluster binding"/>
    <property type="evidence" value="ECO:0007669"/>
    <property type="project" value="UniProtKB-KW"/>
</dbReference>
<keyword evidence="3" id="KW-0479">Metal-binding</keyword>
<dbReference type="SUPFAM" id="SSF56014">
    <property type="entry name" value="Nitrite and sulphite reductase 4Fe-4S domain-like"/>
    <property type="match status" value="1"/>
</dbReference>
<dbReference type="InterPro" id="IPR004588">
    <property type="entry name" value="IspG_bac-typ"/>
</dbReference>
<keyword evidence="5" id="KW-0408">Iron</keyword>
<gene>
    <name evidence="10" type="ORF">MNBD_GAMMA19-1623</name>
</gene>
<dbReference type="GO" id="GO:0016114">
    <property type="term" value="P:terpenoid biosynthetic process"/>
    <property type="evidence" value="ECO:0007669"/>
    <property type="project" value="InterPro"/>
</dbReference>
<dbReference type="PANTHER" id="PTHR30454">
    <property type="entry name" value="4-HYDROXY-3-METHYLBUT-2-EN-1-YL DIPHOSPHATE SYNTHASE"/>
    <property type="match status" value="1"/>
</dbReference>
<dbReference type="InterPro" id="IPR011005">
    <property type="entry name" value="Dihydropteroate_synth-like_sf"/>
</dbReference>